<dbReference type="InterPro" id="IPR008042">
    <property type="entry name" value="Retrotrans_Pao"/>
</dbReference>
<protein>
    <submittedName>
        <fullName evidence="4">RNase H domain-containing protein</fullName>
    </submittedName>
</protein>
<dbReference type="EMBL" id="UZAF01020445">
    <property type="protein sequence ID" value="VDO69957.1"/>
    <property type="molecule type" value="Genomic_DNA"/>
</dbReference>
<dbReference type="AlphaFoldDB" id="A0A0N4X1Q9"/>
<dbReference type="PANTHER" id="PTHR22955:SF65">
    <property type="entry name" value="INTEGRASE CATALYTIC DOMAIN-CONTAINING PROTEIN"/>
    <property type="match status" value="1"/>
</dbReference>
<reference evidence="2 3" key="2">
    <citation type="submission" date="2018-11" db="EMBL/GenBank/DDBJ databases">
        <authorList>
            <consortium name="Pathogen Informatics"/>
        </authorList>
    </citation>
    <scope>NUCLEOTIDE SEQUENCE [LARGE SCALE GENOMIC DNA]</scope>
    <source>
        <strain evidence="2 3">MHpl1</strain>
    </source>
</reference>
<gene>
    <name evidence="2" type="ORF">HPLM_LOCUS18258</name>
</gene>
<dbReference type="Pfam" id="PF05380">
    <property type="entry name" value="Peptidase_A17"/>
    <property type="match status" value="1"/>
</dbReference>
<feature type="region of interest" description="Disordered" evidence="1">
    <location>
        <begin position="109"/>
        <end position="140"/>
    </location>
</feature>
<evidence type="ECO:0000313" key="3">
    <source>
        <dbReference type="Proteomes" id="UP000268014"/>
    </source>
</evidence>
<sequence>MAKSKLPSLHGASTMPKLEMNAITPAARLANAIATQLKTTPNIEEIYIFSNSEIALWWVRSPTNREKFVQFGHMPSEQNPTDCGTRGLTSTAFSQHYWWKGPIRLQERRPLGLHDKQSSNATPTTKEKTQGIPPVGGYIR</sequence>
<evidence type="ECO:0000313" key="4">
    <source>
        <dbReference type="WBParaSite" id="HPLM_0001826601-mRNA-1"/>
    </source>
</evidence>
<dbReference type="WBParaSite" id="HPLM_0001826601-mRNA-1">
    <property type="protein sequence ID" value="HPLM_0001826601-mRNA-1"/>
    <property type="gene ID" value="HPLM_0001826601"/>
</dbReference>
<evidence type="ECO:0000256" key="1">
    <source>
        <dbReference type="SAM" id="MobiDB-lite"/>
    </source>
</evidence>
<dbReference type="OrthoDB" id="5872779at2759"/>
<accession>A0A0N4X1Q9</accession>
<reference evidence="4" key="1">
    <citation type="submission" date="2017-02" db="UniProtKB">
        <authorList>
            <consortium name="WormBaseParasite"/>
        </authorList>
    </citation>
    <scope>IDENTIFICATION</scope>
</reference>
<name>A0A0N4X1Q9_HAEPC</name>
<organism evidence="4">
    <name type="scientific">Haemonchus placei</name>
    <name type="common">Barber's pole worm</name>
    <dbReference type="NCBI Taxonomy" id="6290"/>
    <lineage>
        <taxon>Eukaryota</taxon>
        <taxon>Metazoa</taxon>
        <taxon>Ecdysozoa</taxon>
        <taxon>Nematoda</taxon>
        <taxon>Chromadorea</taxon>
        <taxon>Rhabditida</taxon>
        <taxon>Rhabditina</taxon>
        <taxon>Rhabditomorpha</taxon>
        <taxon>Strongyloidea</taxon>
        <taxon>Trichostrongylidae</taxon>
        <taxon>Haemonchus</taxon>
    </lineage>
</organism>
<dbReference type="PANTHER" id="PTHR22955">
    <property type="entry name" value="RETROTRANSPOSON"/>
    <property type="match status" value="1"/>
</dbReference>
<keyword evidence="3" id="KW-1185">Reference proteome</keyword>
<evidence type="ECO:0000313" key="2">
    <source>
        <dbReference type="EMBL" id="VDO69957.1"/>
    </source>
</evidence>
<dbReference type="Proteomes" id="UP000268014">
    <property type="component" value="Unassembled WGS sequence"/>
</dbReference>
<proteinExistence type="predicted"/>